<dbReference type="GO" id="GO:0044281">
    <property type="term" value="P:small molecule metabolic process"/>
    <property type="evidence" value="ECO:0007669"/>
    <property type="project" value="UniProtKB-ARBA"/>
</dbReference>
<dbReference type="InterPro" id="IPR012001">
    <property type="entry name" value="Thiamin_PyroP_enz_TPP-bd_dom"/>
</dbReference>
<name>A0A1G7N441_9BRAD</name>
<evidence type="ECO:0000259" key="4">
    <source>
        <dbReference type="Pfam" id="PF02776"/>
    </source>
</evidence>
<dbReference type="Pfam" id="PF02775">
    <property type="entry name" value="TPP_enzyme_C"/>
    <property type="match status" value="1"/>
</dbReference>
<protein>
    <submittedName>
        <fullName evidence="5">Acetolactate synthase-1/2/3 large subunit</fullName>
    </submittedName>
</protein>
<dbReference type="RefSeq" id="WP_092090073.1">
    <property type="nucleotide sequence ID" value="NZ_FMZW01000068.1"/>
</dbReference>
<dbReference type="GO" id="GO:0030976">
    <property type="term" value="F:thiamine pyrophosphate binding"/>
    <property type="evidence" value="ECO:0007669"/>
    <property type="project" value="InterPro"/>
</dbReference>
<keyword evidence="2" id="KW-0786">Thiamine pyrophosphate</keyword>
<dbReference type="GO" id="GO:0050660">
    <property type="term" value="F:flavin adenine dinucleotide binding"/>
    <property type="evidence" value="ECO:0007669"/>
    <property type="project" value="TreeGrafter"/>
</dbReference>
<dbReference type="EMBL" id="FMZW01000068">
    <property type="protein sequence ID" value="SDF68803.1"/>
    <property type="molecule type" value="Genomic_DNA"/>
</dbReference>
<evidence type="ECO:0000256" key="2">
    <source>
        <dbReference type="ARBA" id="ARBA00023052"/>
    </source>
</evidence>
<dbReference type="Proteomes" id="UP000199245">
    <property type="component" value="Unassembled WGS sequence"/>
</dbReference>
<dbReference type="InterPro" id="IPR045229">
    <property type="entry name" value="TPP_enz"/>
</dbReference>
<proteinExistence type="inferred from homology"/>
<dbReference type="PANTHER" id="PTHR18968">
    <property type="entry name" value="THIAMINE PYROPHOSPHATE ENZYMES"/>
    <property type="match status" value="1"/>
</dbReference>
<evidence type="ECO:0000259" key="3">
    <source>
        <dbReference type="Pfam" id="PF02775"/>
    </source>
</evidence>
<dbReference type="PANTHER" id="PTHR18968:SF86">
    <property type="entry name" value="ACETOLACTATE SYNTHASE LARGE SUBUNIT ILVX-RELATED"/>
    <property type="match status" value="1"/>
</dbReference>
<evidence type="ECO:0000256" key="1">
    <source>
        <dbReference type="ARBA" id="ARBA00007812"/>
    </source>
</evidence>
<dbReference type="GO" id="GO:0003984">
    <property type="term" value="F:acetolactate synthase activity"/>
    <property type="evidence" value="ECO:0007669"/>
    <property type="project" value="TreeGrafter"/>
</dbReference>
<dbReference type="CDD" id="cd07035">
    <property type="entry name" value="TPP_PYR_POX_like"/>
    <property type="match status" value="1"/>
</dbReference>
<reference evidence="5 6" key="1">
    <citation type="submission" date="2016-10" db="EMBL/GenBank/DDBJ databases">
        <authorList>
            <person name="de Groot N.N."/>
        </authorList>
    </citation>
    <scope>NUCLEOTIDE SEQUENCE [LARGE SCALE GENOMIC DNA]</scope>
    <source>
        <strain evidence="5 6">R5</strain>
    </source>
</reference>
<gene>
    <name evidence="5" type="ORF">SAMN05216337_106813</name>
</gene>
<comment type="similarity">
    <text evidence="1">Belongs to the TPP enzyme family.</text>
</comment>
<organism evidence="5 6">
    <name type="scientific">Bradyrhizobium brasilense</name>
    <dbReference type="NCBI Taxonomy" id="1419277"/>
    <lineage>
        <taxon>Bacteria</taxon>
        <taxon>Pseudomonadati</taxon>
        <taxon>Pseudomonadota</taxon>
        <taxon>Alphaproteobacteria</taxon>
        <taxon>Hyphomicrobiales</taxon>
        <taxon>Nitrobacteraceae</taxon>
        <taxon>Bradyrhizobium</taxon>
    </lineage>
</organism>
<dbReference type="NCBIfam" id="NF005760">
    <property type="entry name" value="PRK07586.1"/>
    <property type="match status" value="1"/>
</dbReference>
<dbReference type="InterPro" id="IPR029061">
    <property type="entry name" value="THDP-binding"/>
</dbReference>
<evidence type="ECO:0000313" key="6">
    <source>
        <dbReference type="Proteomes" id="UP000199245"/>
    </source>
</evidence>
<dbReference type="Gene3D" id="3.40.50.970">
    <property type="match status" value="2"/>
</dbReference>
<dbReference type="AlphaFoldDB" id="A0A1G7N441"/>
<dbReference type="Pfam" id="PF02776">
    <property type="entry name" value="TPP_enzyme_N"/>
    <property type="match status" value="1"/>
</dbReference>
<dbReference type="CDD" id="cd02002">
    <property type="entry name" value="TPP_BFDC"/>
    <property type="match status" value="1"/>
</dbReference>
<feature type="domain" description="Thiamine pyrophosphate enzyme N-terminal TPP-binding" evidence="4">
    <location>
        <begin position="1"/>
        <end position="108"/>
    </location>
</feature>
<accession>A0A1G7N441</accession>
<feature type="domain" description="Thiamine pyrophosphate enzyme TPP-binding" evidence="3">
    <location>
        <begin position="376"/>
        <end position="513"/>
    </location>
</feature>
<dbReference type="SUPFAM" id="SSF52518">
    <property type="entry name" value="Thiamin diphosphate-binding fold (THDP-binding)"/>
    <property type="match status" value="2"/>
</dbReference>
<evidence type="ECO:0000313" key="5">
    <source>
        <dbReference type="EMBL" id="SDF68803.1"/>
    </source>
</evidence>
<dbReference type="InterPro" id="IPR011766">
    <property type="entry name" value="TPP_enzyme_TPP-bd"/>
</dbReference>
<sequence>MNGAESLVRTLVAGGVDVCFTNPGTSEMHFVAALDKVPGMRCVLGLFEGVVTGAADGYFRMKGTPASTLLHLGPGLANGLANLHNAKKAHSGIVNIVGQHATYHIGYNAPLTSDIEGLARPMSSWVRTSPDAKSVAADGAAAIAAARSAPPQIATLILPADTAWNEADGIAEAPVDTQRPSYSPQAVDTAAKILHGDAAHTLLLVTGSALTEHGLALAERIAGKTGCTVMGQTYHPRMARGRGRFSINRIPYVIEQALPILKKFRHIVLVEANDPVAFFAYPNKPSMLKAEGCEVHRMTAWGENSVAALEALAGALHATAQDVKPQQLQELVKPTGALDHATIAQAIACAIPEHAIMVDESVTTGRGFFPPTAAAAPHDWLQNMGGSIGFSTPVATGAAVACPDRKVICMVGDGSAMYTIQSLWTQAREGLNVVTIVFANRIYQILRGEFDGVGAGEPGKRAQDMLKIDRPTLDFVALARGMGVPGRAVTTADEFNKALAEAVAEPGPRLIEVQM</sequence>